<dbReference type="AlphaFoldDB" id="A0AAW1Y1A6"/>
<sequence length="72" mass="7503">MRPRFSGGRPARMGMMPSVMIGSTGGVHGLEAAAQVRAAELQLEAGHQGQRTQRVVASGLTMVVIWQGSGAL</sequence>
<name>A0AAW1Y1A6_RUBAR</name>
<dbReference type="EMBL" id="JBEDUW010000002">
    <property type="protein sequence ID" value="KAK9941803.1"/>
    <property type="molecule type" value="Genomic_DNA"/>
</dbReference>
<gene>
    <name evidence="1" type="ORF">M0R45_007497</name>
</gene>
<evidence type="ECO:0000313" key="2">
    <source>
        <dbReference type="Proteomes" id="UP001457282"/>
    </source>
</evidence>
<reference evidence="1 2" key="1">
    <citation type="journal article" date="2023" name="G3 (Bethesda)">
        <title>A chromosome-length genome assembly and annotation of blackberry (Rubus argutus, cv. 'Hillquist').</title>
        <authorList>
            <person name="Bruna T."/>
            <person name="Aryal R."/>
            <person name="Dudchenko O."/>
            <person name="Sargent D.J."/>
            <person name="Mead D."/>
            <person name="Buti M."/>
            <person name="Cavallini A."/>
            <person name="Hytonen T."/>
            <person name="Andres J."/>
            <person name="Pham M."/>
            <person name="Weisz D."/>
            <person name="Mascagni F."/>
            <person name="Usai G."/>
            <person name="Natali L."/>
            <person name="Bassil N."/>
            <person name="Fernandez G.E."/>
            <person name="Lomsadze A."/>
            <person name="Armour M."/>
            <person name="Olukolu B."/>
            <person name="Poorten T."/>
            <person name="Britton C."/>
            <person name="Davik J."/>
            <person name="Ashrafi H."/>
            <person name="Aiden E.L."/>
            <person name="Borodovsky M."/>
            <person name="Worthington M."/>
        </authorList>
    </citation>
    <scope>NUCLEOTIDE SEQUENCE [LARGE SCALE GENOMIC DNA]</scope>
    <source>
        <strain evidence="1">PI 553951</strain>
    </source>
</reference>
<protein>
    <submittedName>
        <fullName evidence="1">Uncharacterized protein</fullName>
    </submittedName>
</protein>
<evidence type="ECO:0000313" key="1">
    <source>
        <dbReference type="EMBL" id="KAK9941803.1"/>
    </source>
</evidence>
<dbReference type="Proteomes" id="UP001457282">
    <property type="component" value="Unassembled WGS sequence"/>
</dbReference>
<keyword evidence="2" id="KW-1185">Reference proteome</keyword>
<accession>A0AAW1Y1A6</accession>
<comment type="caution">
    <text evidence="1">The sequence shown here is derived from an EMBL/GenBank/DDBJ whole genome shotgun (WGS) entry which is preliminary data.</text>
</comment>
<organism evidence="1 2">
    <name type="scientific">Rubus argutus</name>
    <name type="common">Southern blackberry</name>
    <dbReference type="NCBI Taxonomy" id="59490"/>
    <lineage>
        <taxon>Eukaryota</taxon>
        <taxon>Viridiplantae</taxon>
        <taxon>Streptophyta</taxon>
        <taxon>Embryophyta</taxon>
        <taxon>Tracheophyta</taxon>
        <taxon>Spermatophyta</taxon>
        <taxon>Magnoliopsida</taxon>
        <taxon>eudicotyledons</taxon>
        <taxon>Gunneridae</taxon>
        <taxon>Pentapetalae</taxon>
        <taxon>rosids</taxon>
        <taxon>fabids</taxon>
        <taxon>Rosales</taxon>
        <taxon>Rosaceae</taxon>
        <taxon>Rosoideae</taxon>
        <taxon>Rosoideae incertae sedis</taxon>
        <taxon>Rubus</taxon>
    </lineage>
</organism>
<proteinExistence type="predicted"/>